<name>A0ABD6EM47_9BILA</name>
<dbReference type="EMBL" id="JBGFUD010003968">
    <property type="protein sequence ID" value="MFH4979224.1"/>
    <property type="molecule type" value="Genomic_DNA"/>
</dbReference>
<evidence type="ECO:0000313" key="2">
    <source>
        <dbReference type="Proteomes" id="UP001608902"/>
    </source>
</evidence>
<accession>A0ABD6EM47</accession>
<protein>
    <submittedName>
        <fullName evidence="1">Uncharacterized protein</fullName>
    </submittedName>
</protein>
<evidence type="ECO:0000313" key="1">
    <source>
        <dbReference type="EMBL" id="MFH4979224.1"/>
    </source>
</evidence>
<keyword evidence="2" id="KW-1185">Reference proteome</keyword>
<proteinExistence type="predicted"/>
<organism evidence="1 2">
    <name type="scientific">Gnathostoma spinigerum</name>
    <dbReference type="NCBI Taxonomy" id="75299"/>
    <lineage>
        <taxon>Eukaryota</taxon>
        <taxon>Metazoa</taxon>
        <taxon>Ecdysozoa</taxon>
        <taxon>Nematoda</taxon>
        <taxon>Chromadorea</taxon>
        <taxon>Rhabditida</taxon>
        <taxon>Spirurina</taxon>
        <taxon>Gnathostomatomorpha</taxon>
        <taxon>Gnathostomatoidea</taxon>
        <taxon>Gnathostomatidae</taxon>
        <taxon>Gnathostoma</taxon>
    </lineage>
</organism>
<dbReference type="Proteomes" id="UP001608902">
    <property type="component" value="Unassembled WGS sequence"/>
</dbReference>
<comment type="caution">
    <text evidence="1">The sequence shown here is derived from an EMBL/GenBank/DDBJ whole genome shotgun (WGS) entry which is preliminary data.</text>
</comment>
<dbReference type="AlphaFoldDB" id="A0ABD6EM47"/>
<sequence length="90" mass="10184">MADVAQPDDYAWKHSATIDSIGVGPCSSSESLPDELAMIAEKYMFSFGDHRSLQKEVIELKKKIKADLSKQMKIKQGYVQMQVKVDFLMK</sequence>
<reference evidence="1 2" key="1">
    <citation type="submission" date="2024-08" db="EMBL/GenBank/DDBJ databases">
        <title>Gnathostoma spinigerum genome.</title>
        <authorList>
            <person name="Gonzalez-Bertolin B."/>
            <person name="Monzon S."/>
            <person name="Zaballos A."/>
            <person name="Jimenez P."/>
            <person name="Dekumyoy P."/>
            <person name="Varona S."/>
            <person name="Cuesta I."/>
            <person name="Sumanam S."/>
            <person name="Adisakwattana P."/>
            <person name="Gasser R.B."/>
            <person name="Hernandez-Gonzalez A."/>
            <person name="Young N.D."/>
            <person name="Perteguer M.J."/>
        </authorList>
    </citation>
    <scope>NUCLEOTIDE SEQUENCE [LARGE SCALE GENOMIC DNA]</scope>
    <source>
        <strain evidence="1">AL3</strain>
        <tissue evidence="1">Liver</tissue>
    </source>
</reference>
<gene>
    <name evidence="1" type="ORF">AB6A40_005933</name>
</gene>